<dbReference type="InterPro" id="IPR001173">
    <property type="entry name" value="Glyco_trans_2-like"/>
</dbReference>
<dbReference type="Gene3D" id="3.40.50.2000">
    <property type="entry name" value="Glycogen Phosphorylase B"/>
    <property type="match status" value="1"/>
</dbReference>
<dbReference type="CDD" id="cd04186">
    <property type="entry name" value="GT_2_like_c"/>
    <property type="match status" value="1"/>
</dbReference>
<dbReference type="Gene3D" id="3.40.50.11010">
    <property type="match status" value="1"/>
</dbReference>
<dbReference type="RefSeq" id="WP_177230163.1">
    <property type="nucleotide sequence ID" value="NZ_FOFV01000025.1"/>
</dbReference>
<protein>
    <submittedName>
        <fullName evidence="2">Glycosyltransferase, GT2 family</fullName>
    </submittedName>
</protein>
<dbReference type="Gene3D" id="3.90.550.10">
    <property type="entry name" value="Spore Coat Polysaccharide Biosynthesis Protein SpsA, Chain A"/>
    <property type="match status" value="1"/>
</dbReference>
<feature type="domain" description="Glycosyltransferase 2-like" evidence="1">
    <location>
        <begin position="13"/>
        <end position="99"/>
    </location>
</feature>
<dbReference type="InterPro" id="IPR029044">
    <property type="entry name" value="Nucleotide-diphossugar_trans"/>
</dbReference>
<dbReference type="STRING" id="65499.SAMN04488000_12562"/>
<dbReference type="AlphaFoldDB" id="A0A1H9WX83"/>
<keyword evidence="2" id="KW-0808">Transferase</keyword>
<sequence>MRGVVVERSPVAVVIVTYQSEQVIAGCLDSLPDGVKVIVVDNASTDGTVEAATRPGVDVVRSPVNGGYAAGVNLGIKAAEGHDVLVLNADIRLHPGAVDALRAAGKPIVVPRLVDESGALSLSLRRKPRVAGAFAEAFLGGGRAGSIGLGETVTDVKAYQGAHAADWATGCAWLVTRETIEKHGLLDERYFLYSEETEYMMRAGGVWYEPRATITHIGGEVSTNARLWSMLTANKVRLHRELHGRFAALFMWLAMVANEGLRARSPKHRTALKGLFGMGRWPEETSSAGPSYLCFSAQDWWYHNRAHSDFQLLRRVAKHRKVLLVNSIGLRMPSPGKSTQFLRRIFRKAMSVAKLVRQPIEDTPNFYVMTPAPLPFYGKPWLRKLNSVLVRTQVKAVCFFLRMGTPVVVATIPTAWDVVEPMRTKGLIFNRSDRHSAFPEADQGTIAALEDQLLSNSDTVLYVSRALQEEESRLTGDRAHFLDHGVDVDHFTRRTELPADIASITGPRIGFFGSLDDYLVDFDLIEKVAQEFPDASVVLIGDATCSMERYDKYPNVHWLDFRSYDQIPGYGSGFDVALMPWLDNDWIKHANPIKMKEYLALGLAVVSTDFPEVERYGDVIRIAKGEADFIDQIRLTLKDGGLKTPAERRAAVLTASWDSRARELMQIAESTSGGR</sequence>
<dbReference type="PANTHER" id="PTHR43179">
    <property type="entry name" value="RHAMNOSYLTRANSFERASE WBBL"/>
    <property type="match status" value="1"/>
</dbReference>
<dbReference type="GO" id="GO:0016740">
    <property type="term" value="F:transferase activity"/>
    <property type="evidence" value="ECO:0007669"/>
    <property type="project" value="UniProtKB-KW"/>
</dbReference>
<evidence type="ECO:0000313" key="2">
    <source>
        <dbReference type="EMBL" id="SES38371.1"/>
    </source>
</evidence>
<evidence type="ECO:0000259" key="1">
    <source>
        <dbReference type="Pfam" id="PF00535"/>
    </source>
</evidence>
<dbReference type="SUPFAM" id="SSF53756">
    <property type="entry name" value="UDP-Glycosyltransferase/glycogen phosphorylase"/>
    <property type="match status" value="1"/>
</dbReference>
<accession>A0A1H9WX83</accession>
<dbReference type="Pfam" id="PF00535">
    <property type="entry name" value="Glycos_transf_2"/>
    <property type="match status" value="1"/>
</dbReference>
<keyword evidence="3" id="KW-1185">Reference proteome</keyword>
<gene>
    <name evidence="2" type="ORF">SAMN04488000_12562</name>
</gene>
<dbReference type="EMBL" id="FOFV01000025">
    <property type="protein sequence ID" value="SES38371.1"/>
    <property type="molecule type" value="Genomic_DNA"/>
</dbReference>
<organism evidence="2 3">
    <name type="scientific">Lentzea albida</name>
    <dbReference type="NCBI Taxonomy" id="65499"/>
    <lineage>
        <taxon>Bacteria</taxon>
        <taxon>Bacillati</taxon>
        <taxon>Actinomycetota</taxon>
        <taxon>Actinomycetes</taxon>
        <taxon>Pseudonocardiales</taxon>
        <taxon>Pseudonocardiaceae</taxon>
        <taxon>Lentzea</taxon>
    </lineage>
</organism>
<name>A0A1H9WX83_9PSEU</name>
<proteinExistence type="predicted"/>
<reference evidence="3" key="1">
    <citation type="submission" date="2016-10" db="EMBL/GenBank/DDBJ databases">
        <authorList>
            <person name="Varghese N."/>
            <person name="Submissions S."/>
        </authorList>
    </citation>
    <scope>NUCLEOTIDE SEQUENCE [LARGE SCALE GENOMIC DNA]</scope>
    <source>
        <strain evidence="3">DSM 44437</strain>
    </source>
</reference>
<dbReference type="SUPFAM" id="SSF53448">
    <property type="entry name" value="Nucleotide-diphospho-sugar transferases"/>
    <property type="match status" value="1"/>
</dbReference>
<dbReference type="PANTHER" id="PTHR43179:SF7">
    <property type="entry name" value="RHAMNOSYLTRANSFERASE WBBL"/>
    <property type="match status" value="1"/>
</dbReference>
<dbReference type="Proteomes" id="UP000199503">
    <property type="component" value="Unassembled WGS sequence"/>
</dbReference>
<dbReference type="Pfam" id="PF13692">
    <property type="entry name" value="Glyco_trans_1_4"/>
    <property type="match status" value="1"/>
</dbReference>
<evidence type="ECO:0000313" key="3">
    <source>
        <dbReference type="Proteomes" id="UP000199503"/>
    </source>
</evidence>